<evidence type="ECO:0000256" key="2">
    <source>
        <dbReference type="SAM" id="Coils"/>
    </source>
</evidence>
<dbReference type="InterPro" id="IPR002727">
    <property type="entry name" value="DUF47"/>
</dbReference>
<evidence type="ECO:0000313" key="4">
    <source>
        <dbReference type="Proteomes" id="UP000218172"/>
    </source>
</evidence>
<comment type="caution">
    <text evidence="3">The sequence shown here is derived from an EMBL/GenBank/DDBJ whole genome shotgun (WGS) entry which is preliminary data.</text>
</comment>
<dbReference type="PANTHER" id="PTHR36536">
    <property type="entry name" value="UPF0111 PROTEIN HI_1603"/>
    <property type="match status" value="1"/>
</dbReference>
<dbReference type="InterPro" id="IPR018445">
    <property type="entry name" value="Put_Phosphate_transp_reg"/>
</dbReference>
<dbReference type="SUPFAM" id="SSF109755">
    <property type="entry name" value="PhoU-like"/>
    <property type="match status" value="1"/>
</dbReference>
<feature type="coiled-coil region" evidence="2">
    <location>
        <begin position="57"/>
        <end position="84"/>
    </location>
</feature>
<evidence type="ECO:0000313" key="3">
    <source>
        <dbReference type="EMBL" id="PCH61024.1"/>
    </source>
</evidence>
<keyword evidence="2" id="KW-0175">Coiled coil</keyword>
<dbReference type="Gene3D" id="1.20.58.220">
    <property type="entry name" value="Phosphate transport system protein phou homolog 2, domain 2"/>
    <property type="match status" value="1"/>
</dbReference>
<accession>A0A2A4MMR3</accession>
<sequence>MPAKHRDKPMPSKPFFTKIFARSPVSPIQKHMKIAYQTAGLLPDFFDVLLKQEWDEVRSLGTEIRRLEGEADDIKRQVRESLSRSLFMPVSRSDLLELLNTQDKVPNLAKDIVGLSMGREMEFPEELNDGLKKLVASAVQAVAAAMQALDKLDALFVSGFSGKEIELISNMITTLSKVEHESDDLQREVQISLYKIEKSLHPVDVMFLYRIIDWVGDIADSAQSVGNRILYLIAK</sequence>
<name>A0A2A4MMR3_9GAMM</name>
<dbReference type="Pfam" id="PF01865">
    <property type="entry name" value="PhoU_div"/>
    <property type="match status" value="1"/>
</dbReference>
<dbReference type="AlphaFoldDB" id="A0A2A4MMR3"/>
<proteinExistence type="inferred from homology"/>
<evidence type="ECO:0000256" key="1">
    <source>
        <dbReference type="ARBA" id="ARBA00008591"/>
    </source>
</evidence>
<dbReference type="PANTHER" id="PTHR36536:SF3">
    <property type="entry name" value="UPF0111 PROTEIN HI_1603"/>
    <property type="match status" value="1"/>
</dbReference>
<comment type="similarity">
    <text evidence="1">Belongs to the UPF0111 family.</text>
</comment>
<protein>
    <submittedName>
        <fullName evidence="3">TIGR00153 family protein</fullName>
    </submittedName>
</protein>
<dbReference type="NCBIfam" id="TIGR00153">
    <property type="entry name" value="TIGR00153 family protein"/>
    <property type="match status" value="1"/>
</dbReference>
<reference evidence="4" key="1">
    <citation type="submission" date="2017-08" db="EMBL/GenBank/DDBJ databases">
        <title>A dynamic microbial community with high functional redundancy inhabits the cold, oxic subseafloor aquifer.</title>
        <authorList>
            <person name="Tully B.J."/>
            <person name="Wheat C.G."/>
            <person name="Glazer B.T."/>
            <person name="Huber J.A."/>
        </authorList>
    </citation>
    <scope>NUCLEOTIDE SEQUENCE [LARGE SCALE GENOMIC DNA]</scope>
</reference>
<gene>
    <name evidence="3" type="ORF">COC19_05150</name>
</gene>
<dbReference type="Proteomes" id="UP000218172">
    <property type="component" value="Unassembled WGS sequence"/>
</dbReference>
<dbReference type="EMBL" id="NVQR01000075">
    <property type="protein sequence ID" value="PCH61024.1"/>
    <property type="molecule type" value="Genomic_DNA"/>
</dbReference>
<organism evidence="3 4">
    <name type="scientific">SAR86 cluster bacterium</name>
    <dbReference type="NCBI Taxonomy" id="2030880"/>
    <lineage>
        <taxon>Bacteria</taxon>
        <taxon>Pseudomonadati</taxon>
        <taxon>Pseudomonadota</taxon>
        <taxon>Gammaproteobacteria</taxon>
        <taxon>SAR86 cluster</taxon>
    </lineage>
</organism>
<dbReference type="InterPro" id="IPR038078">
    <property type="entry name" value="PhoU-like_sf"/>
</dbReference>